<gene>
    <name evidence="2" type="ORF">GCM10010411_89900</name>
</gene>
<evidence type="ECO:0000313" key="2">
    <source>
        <dbReference type="EMBL" id="GAA2636670.1"/>
    </source>
</evidence>
<dbReference type="Proteomes" id="UP001501509">
    <property type="component" value="Unassembled WGS sequence"/>
</dbReference>
<keyword evidence="1" id="KW-1133">Transmembrane helix</keyword>
<dbReference type="Pfam" id="PF13160">
    <property type="entry name" value="DUF3995"/>
    <property type="match status" value="1"/>
</dbReference>
<comment type="caution">
    <text evidence="2">The sequence shown here is derived from an EMBL/GenBank/DDBJ whole genome shotgun (WGS) entry which is preliminary data.</text>
</comment>
<protein>
    <recommendedName>
        <fullName evidence="4">DUF3995 domain-containing protein</fullName>
    </recommendedName>
</protein>
<keyword evidence="3" id="KW-1185">Reference proteome</keyword>
<dbReference type="RefSeq" id="WP_344548841.1">
    <property type="nucleotide sequence ID" value="NZ_BAAATD010000021.1"/>
</dbReference>
<keyword evidence="1" id="KW-0812">Transmembrane</keyword>
<feature type="transmembrane region" description="Helical" evidence="1">
    <location>
        <begin position="21"/>
        <end position="45"/>
    </location>
</feature>
<keyword evidence="1" id="KW-0472">Membrane</keyword>
<evidence type="ECO:0000313" key="3">
    <source>
        <dbReference type="Proteomes" id="UP001501509"/>
    </source>
</evidence>
<feature type="transmembrane region" description="Helical" evidence="1">
    <location>
        <begin position="135"/>
        <end position="153"/>
    </location>
</feature>
<evidence type="ECO:0008006" key="4">
    <source>
        <dbReference type="Google" id="ProtNLM"/>
    </source>
</evidence>
<feature type="transmembrane region" description="Helical" evidence="1">
    <location>
        <begin position="65"/>
        <end position="89"/>
    </location>
</feature>
<reference evidence="2 3" key="1">
    <citation type="journal article" date="2019" name="Int. J. Syst. Evol. Microbiol.">
        <title>The Global Catalogue of Microorganisms (GCM) 10K type strain sequencing project: providing services to taxonomists for standard genome sequencing and annotation.</title>
        <authorList>
            <consortium name="The Broad Institute Genomics Platform"/>
            <consortium name="The Broad Institute Genome Sequencing Center for Infectious Disease"/>
            <person name="Wu L."/>
            <person name="Ma J."/>
        </authorList>
    </citation>
    <scope>NUCLEOTIDE SEQUENCE [LARGE SCALE GENOMIC DNA]</scope>
    <source>
        <strain evidence="2 3">JCM 6833</strain>
    </source>
</reference>
<name>A0ABN3QVW5_9ACTN</name>
<accession>A0ABN3QVW5</accession>
<dbReference type="InterPro" id="IPR025058">
    <property type="entry name" value="DUF3995"/>
</dbReference>
<sequence length="160" mass="16339">MLLSSEDNRYLRSGRRTKVAGSAAMLGLGAAAALHVVWVFSPWPFDNVADFTRTIAGVPETEAPSAAATASVATALGAATYLVAAQAGLAPRLLSTRLGRLATATVAGVLLTRGGAGLVSSGFAGESTTFTRMDLALYSPLCLSLGALAAYVAKNKEPRP</sequence>
<organism evidence="2 3">
    <name type="scientific">Actinomadura fulvescens</name>
    <dbReference type="NCBI Taxonomy" id="46160"/>
    <lineage>
        <taxon>Bacteria</taxon>
        <taxon>Bacillati</taxon>
        <taxon>Actinomycetota</taxon>
        <taxon>Actinomycetes</taxon>
        <taxon>Streptosporangiales</taxon>
        <taxon>Thermomonosporaceae</taxon>
        <taxon>Actinomadura</taxon>
    </lineage>
</organism>
<feature type="transmembrane region" description="Helical" evidence="1">
    <location>
        <begin position="101"/>
        <end position="123"/>
    </location>
</feature>
<evidence type="ECO:0000256" key="1">
    <source>
        <dbReference type="SAM" id="Phobius"/>
    </source>
</evidence>
<proteinExistence type="predicted"/>
<dbReference type="EMBL" id="BAAATD010000021">
    <property type="protein sequence ID" value="GAA2636670.1"/>
    <property type="molecule type" value="Genomic_DNA"/>
</dbReference>